<dbReference type="FunFam" id="2.130.10.80:FF:000001">
    <property type="entry name" value="Aldehyde oxidase GLOX"/>
    <property type="match status" value="1"/>
</dbReference>
<feature type="region of interest" description="Disordered" evidence="7">
    <location>
        <begin position="611"/>
        <end position="654"/>
    </location>
</feature>
<dbReference type="CDD" id="cd02851">
    <property type="entry name" value="E_set_GO_C"/>
    <property type="match status" value="1"/>
</dbReference>
<sequence length="783" mass="87523">MAARATTFYALLLTSLQLLLTCLVSFAAGGKWNLLLPNVGISAMHMQLLRNDRVVMFDRTNFGPSNISLPNGNCRNNPQDPISKIDCTAHSIEYDVASNTIRPLTVQSNTWCSSGSVRPDGVLVQTGGDRDGELKARIFSPCKDKRCDWIEINNGLTKRRWYSSNHILPDGKQIVIGGQGQFNYEFFPKTTSPNVIALPFLAETNDRGEENNLYPYVFLNTDGRLFIFANNRAILLDYVKNTVVKTYPAIPGGDPRSYPSTGSAVLLPLKNLEAVKIDAEVLVCGGAPKGSYLLAFRRKTFVKALDTCARIKINDENPQWTVEKMPRARVMGDMTLLPNGDVLIINGGASGSAAWELGREPVLVPDVYHPENPVNSRFESLNPTTIPRMYHSTAVLLRDGRVLVGGSNPHAFYNFTNVLFPTELSLEAFSPGYLEPEFAKLRPKIQSPKSQVMITYRMNLKLKFKVAGEVKGPVKVTMVFPSFTTHSFSMNQRLLVLDNVTFKRSGKSTNYEVEVKTPRSANIALPGYYMVFVVNQNIPSEDLKPRLVELRRSVTAGVVGDHRFSNCKLKCKSSEKFVLVINFVRKDFAEMFLKWETDPWVNPQLVYVKKEESGSEDSGGEDSGRPWKKSSKKAPTEARKEAPTKARKEAPTAVGGMTKEKIEQCFKDLGDAMRDGFGMCLREIKFFRERMESVEKKVGITKKGLYLMIFNSLLQIRLNVAMNSGLVPKTLPKSQNRESLDKVLGIKNETWMCFVSCVCMDVSFVCQHICALFLVCASNFAYV</sequence>
<name>A0A3P6EF96_BRAOL</name>
<gene>
    <name evidence="10" type="ORF">BOLC5T30554H</name>
</gene>
<dbReference type="Gene3D" id="2.130.10.80">
    <property type="entry name" value="Galactose oxidase/kelch, beta-propeller"/>
    <property type="match status" value="1"/>
</dbReference>
<organism evidence="10">
    <name type="scientific">Brassica oleracea</name>
    <name type="common">Wild cabbage</name>
    <dbReference type="NCBI Taxonomy" id="3712"/>
    <lineage>
        <taxon>Eukaryota</taxon>
        <taxon>Viridiplantae</taxon>
        <taxon>Streptophyta</taxon>
        <taxon>Embryophyta</taxon>
        <taxon>Tracheophyta</taxon>
        <taxon>Spermatophyta</taxon>
        <taxon>Magnoliopsida</taxon>
        <taxon>eudicotyledons</taxon>
        <taxon>Gunneridae</taxon>
        <taxon>Pentapetalae</taxon>
        <taxon>rosids</taxon>
        <taxon>malvids</taxon>
        <taxon>Brassicales</taxon>
        <taxon>Brassicaceae</taxon>
        <taxon>Brassiceae</taxon>
        <taxon>Brassica</taxon>
    </lineage>
</organism>
<dbReference type="InterPro" id="IPR037293">
    <property type="entry name" value="Gal_Oxidase_central_sf"/>
</dbReference>
<evidence type="ECO:0000256" key="1">
    <source>
        <dbReference type="ARBA" id="ARBA00004613"/>
    </source>
</evidence>
<evidence type="ECO:0000313" key="10">
    <source>
        <dbReference type="EMBL" id="VDD43007.1"/>
    </source>
</evidence>
<dbReference type="InterPro" id="IPR013783">
    <property type="entry name" value="Ig-like_fold"/>
</dbReference>
<comment type="subcellular location">
    <subcellularLocation>
        <location evidence="1">Secreted</location>
    </subcellularLocation>
</comment>
<dbReference type="InterPro" id="IPR015202">
    <property type="entry name" value="GO-like_E_set"/>
</dbReference>
<feature type="domain" description="Galactose oxidase-like Early set" evidence="9">
    <location>
        <begin position="442"/>
        <end position="541"/>
    </location>
</feature>
<dbReference type="Gene3D" id="2.60.40.10">
    <property type="entry name" value="Immunoglobulins"/>
    <property type="match status" value="1"/>
</dbReference>
<feature type="compositionally biased region" description="Basic and acidic residues" evidence="7">
    <location>
        <begin position="634"/>
        <end position="650"/>
    </location>
</feature>
<evidence type="ECO:0000256" key="7">
    <source>
        <dbReference type="SAM" id="MobiDB-lite"/>
    </source>
</evidence>
<feature type="domain" description="Glyoxal oxidase N-terminal" evidence="8">
    <location>
        <begin position="44"/>
        <end position="433"/>
    </location>
</feature>
<dbReference type="PANTHER" id="PTHR32208:SF62">
    <property type="entry name" value="OXIDASE, PUTATIVE, EXPRESSED-RELATED"/>
    <property type="match status" value="1"/>
</dbReference>
<evidence type="ECO:0000256" key="4">
    <source>
        <dbReference type="ARBA" id="ARBA00023002"/>
    </source>
</evidence>
<accession>A0A3P6EF96</accession>
<dbReference type="EMBL" id="LR031877">
    <property type="protein sequence ID" value="VDD43007.1"/>
    <property type="molecule type" value="Genomic_DNA"/>
</dbReference>
<dbReference type="PANTHER" id="PTHR32208">
    <property type="entry name" value="SECRETED PROTEIN-RELATED"/>
    <property type="match status" value="1"/>
</dbReference>
<dbReference type="InterPro" id="IPR014756">
    <property type="entry name" value="Ig_E-set"/>
</dbReference>
<evidence type="ECO:0000259" key="9">
    <source>
        <dbReference type="Pfam" id="PF09118"/>
    </source>
</evidence>
<dbReference type="InterPro" id="IPR011043">
    <property type="entry name" value="Gal_Oxase/kelch_b-propeller"/>
</dbReference>
<dbReference type="GO" id="GO:0005615">
    <property type="term" value="C:extracellular space"/>
    <property type="evidence" value="ECO:0007669"/>
    <property type="project" value="UniProtKB-ARBA"/>
</dbReference>
<evidence type="ECO:0000256" key="2">
    <source>
        <dbReference type="ARBA" id="ARBA00022525"/>
    </source>
</evidence>
<evidence type="ECO:0000259" key="8">
    <source>
        <dbReference type="Pfam" id="PF07250"/>
    </source>
</evidence>
<keyword evidence="3" id="KW-0732">Signal</keyword>
<dbReference type="SUPFAM" id="SSF81296">
    <property type="entry name" value="E set domains"/>
    <property type="match status" value="1"/>
</dbReference>
<keyword evidence="4" id="KW-0560">Oxidoreductase</keyword>
<evidence type="ECO:0000256" key="5">
    <source>
        <dbReference type="ARBA" id="ARBA00073112"/>
    </source>
</evidence>
<proteinExistence type="predicted"/>
<protein>
    <recommendedName>
        <fullName evidence="5">Aldehyde oxidase GLOX</fullName>
    </recommendedName>
    <alternativeName>
        <fullName evidence="6">Glyoxal oxidase</fullName>
    </alternativeName>
</protein>
<dbReference type="Pfam" id="PF07250">
    <property type="entry name" value="Glyoxal_oxid_N"/>
    <property type="match status" value="1"/>
</dbReference>
<evidence type="ECO:0000256" key="3">
    <source>
        <dbReference type="ARBA" id="ARBA00022729"/>
    </source>
</evidence>
<dbReference type="AlphaFoldDB" id="A0A3P6EF96"/>
<dbReference type="SUPFAM" id="SSF50965">
    <property type="entry name" value="Galactose oxidase, central domain"/>
    <property type="match status" value="1"/>
</dbReference>
<evidence type="ECO:0000256" key="6">
    <source>
        <dbReference type="ARBA" id="ARBA00077505"/>
    </source>
</evidence>
<dbReference type="Pfam" id="PF09118">
    <property type="entry name" value="GO-like_E_set"/>
    <property type="match status" value="1"/>
</dbReference>
<dbReference type="InterPro" id="IPR009880">
    <property type="entry name" value="Glyoxal_oxidase_N"/>
</dbReference>
<keyword evidence="2" id="KW-0964">Secreted</keyword>
<dbReference type="GO" id="GO:0016491">
    <property type="term" value="F:oxidoreductase activity"/>
    <property type="evidence" value="ECO:0007669"/>
    <property type="project" value="UniProtKB-KW"/>
</dbReference>
<reference evidence="10" key="1">
    <citation type="submission" date="2018-11" db="EMBL/GenBank/DDBJ databases">
        <authorList>
            <consortium name="Genoscope - CEA"/>
            <person name="William W."/>
        </authorList>
    </citation>
    <scope>NUCLEOTIDE SEQUENCE</scope>
</reference>